<gene>
    <name evidence="1" type="ORF">A1Q2_07907</name>
</gene>
<comment type="caution">
    <text evidence="1">The sequence shown here is derived from an EMBL/GenBank/DDBJ whole genome shotgun (WGS) entry which is preliminary data.</text>
</comment>
<evidence type="ECO:0000313" key="2">
    <source>
        <dbReference type="Proteomes" id="UP000006757"/>
    </source>
</evidence>
<name>K1W7T9_TRIAC</name>
<accession>K1W7T9</accession>
<dbReference type="Proteomes" id="UP000006757">
    <property type="component" value="Unassembled WGS sequence"/>
</dbReference>
<sequence length="409" mass="45796">MARLAISIPNPGPYPSLSDPNIPGITFSKERGWDFHAAPDNMNFALPMETLGGDIYQHPVKITNQHYEQMDTSLNKAIWGDLPATKAELDAAEQAVDDNLKNLFNVSPDFVKERLVAFEAKRAKACVGVLMRILHEDELVVDDPSDLYLKLAQAPQWEPLTQAVFRTNNLLDGVDPRPSDKVSTPALYALGLLELHPWFNSPVLINADPAWFLIRPLSALWWSNLAQACFTQARSLLGPDEDAAARWAKHAQRAAQICISNRYTSRGNLHDAFQVMTLAQILSIPAMERRVWTYAPCSPAQVEVKDRDRQALMRSTWATLYMRAGFGTDGDGQIERAHENCLSKHTCGTYDEFTDFMQHESTQKEVHALHPLAICYDPTPCDFKEGLPFYCCAEGGCGVTPKEFFMITP</sequence>
<protein>
    <submittedName>
        <fullName evidence="1">Uncharacterized protein</fullName>
    </submittedName>
</protein>
<dbReference type="AlphaFoldDB" id="K1W7T9"/>
<organism evidence="1 2">
    <name type="scientific">Trichosporon asahii var. asahii (strain CBS 8904)</name>
    <name type="common">Yeast</name>
    <dbReference type="NCBI Taxonomy" id="1220162"/>
    <lineage>
        <taxon>Eukaryota</taxon>
        <taxon>Fungi</taxon>
        <taxon>Dikarya</taxon>
        <taxon>Basidiomycota</taxon>
        <taxon>Agaricomycotina</taxon>
        <taxon>Tremellomycetes</taxon>
        <taxon>Trichosporonales</taxon>
        <taxon>Trichosporonaceae</taxon>
        <taxon>Trichosporon</taxon>
    </lineage>
</organism>
<evidence type="ECO:0000313" key="1">
    <source>
        <dbReference type="EMBL" id="EKC97708.1"/>
    </source>
</evidence>
<dbReference type="InParanoid" id="K1W7T9"/>
<proteinExistence type="predicted"/>
<dbReference type="HOGENOM" id="CLU_037890_0_0_1"/>
<keyword evidence="2" id="KW-1185">Reference proteome</keyword>
<reference evidence="1 2" key="1">
    <citation type="journal article" date="2012" name="Eukaryot. Cell">
        <title>Genome sequence of the Trichosporon asahii environmental strain CBS 8904.</title>
        <authorList>
            <person name="Yang R.Y."/>
            <person name="Li H.T."/>
            <person name="Zhu H."/>
            <person name="Zhou G.P."/>
            <person name="Wang M."/>
            <person name="Wang L."/>
        </authorList>
    </citation>
    <scope>NUCLEOTIDE SEQUENCE [LARGE SCALE GENOMIC DNA]</scope>
    <source>
        <strain evidence="1 2">CBS 8904</strain>
    </source>
</reference>
<dbReference type="EMBL" id="AMBO01000403">
    <property type="protein sequence ID" value="EKC97708.1"/>
    <property type="molecule type" value="Genomic_DNA"/>
</dbReference>